<sequence length="156" mass="17278">MCHIINHLYRKTTKGFAAKRKRKKGRVGKKKKGEEKLVGGGGEADKAMHYSTKNTAVAIERTTFLLISFSSVATAPRPICHVSLVIWRQSITNRLSWQLAMAPPCGRKRVGRAVSLPGEGTFDIALSGWYAMTRTFAAKGNERFIAIAHKLSNHNI</sequence>
<dbReference type="EMBL" id="BPLQ01014259">
    <property type="protein sequence ID" value="GIY78559.1"/>
    <property type="molecule type" value="Genomic_DNA"/>
</dbReference>
<reference evidence="2 3" key="1">
    <citation type="submission" date="2021-06" db="EMBL/GenBank/DDBJ databases">
        <title>Caerostris darwini draft genome.</title>
        <authorList>
            <person name="Kono N."/>
            <person name="Arakawa K."/>
        </authorList>
    </citation>
    <scope>NUCLEOTIDE SEQUENCE [LARGE SCALE GENOMIC DNA]</scope>
</reference>
<gene>
    <name evidence="2" type="primary">AVEN_144394_1</name>
    <name evidence="2" type="ORF">CDAR_14871</name>
</gene>
<feature type="region of interest" description="Disordered" evidence="1">
    <location>
        <begin position="19"/>
        <end position="40"/>
    </location>
</feature>
<keyword evidence="3" id="KW-1185">Reference proteome</keyword>
<evidence type="ECO:0000313" key="2">
    <source>
        <dbReference type="EMBL" id="GIY78559.1"/>
    </source>
</evidence>
<name>A0AAV4W9S3_9ARAC</name>
<dbReference type="Proteomes" id="UP001054837">
    <property type="component" value="Unassembled WGS sequence"/>
</dbReference>
<feature type="compositionally biased region" description="Basic residues" evidence="1">
    <location>
        <begin position="19"/>
        <end position="31"/>
    </location>
</feature>
<proteinExistence type="predicted"/>
<dbReference type="AlphaFoldDB" id="A0AAV4W9S3"/>
<evidence type="ECO:0000313" key="3">
    <source>
        <dbReference type="Proteomes" id="UP001054837"/>
    </source>
</evidence>
<evidence type="ECO:0000256" key="1">
    <source>
        <dbReference type="SAM" id="MobiDB-lite"/>
    </source>
</evidence>
<accession>A0AAV4W9S3</accession>
<protein>
    <submittedName>
        <fullName evidence="2">Uncharacterized protein</fullName>
    </submittedName>
</protein>
<comment type="caution">
    <text evidence="2">The sequence shown here is derived from an EMBL/GenBank/DDBJ whole genome shotgun (WGS) entry which is preliminary data.</text>
</comment>
<organism evidence="2 3">
    <name type="scientific">Caerostris darwini</name>
    <dbReference type="NCBI Taxonomy" id="1538125"/>
    <lineage>
        <taxon>Eukaryota</taxon>
        <taxon>Metazoa</taxon>
        <taxon>Ecdysozoa</taxon>
        <taxon>Arthropoda</taxon>
        <taxon>Chelicerata</taxon>
        <taxon>Arachnida</taxon>
        <taxon>Araneae</taxon>
        <taxon>Araneomorphae</taxon>
        <taxon>Entelegynae</taxon>
        <taxon>Araneoidea</taxon>
        <taxon>Araneidae</taxon>
        <taxon>Caerostris</taxon>
    </lineage>
</organism>